<comment type="pathway">
    <text evidence="1">Porphyrin-containing compound metabolism; protoporphyrin-IX biosynthesis; protoporphyrinogen-IX from coproporphyrinogen-III (O2 route): step 1/1.</text>
</comment>
<evidence type="ECO:0000256" key="2">
    <source>
        <dbReference type="ARBA" id="ARBA00010644"/>
    </source>
</evidence>
<evidence type="ECO:0000256" key="1">
    <source>
        <dbReference type="ARBA" id="ARBA00005168"/>
    </source>
</evidence>
<dbReference type="Gene3D" id="3.40.1500.10">
    <property type="entry name" value="Coproporphyrinogen III oxidase, aerobic"/>
    <property type="match status" value="1"/>
</dbReference>
<dbReference type="InterPro" id="IPR001260">
    <property type="entry name" value="Coprogen_oxidase_aer"/>
</dbReference>
<evidence type="ECO:0000313" key="7">
    <source>
        <dbReference type="Proteomes" id="UP001652625"/>
    </source>
</evidence>
<keyword evidence="5" id="KW-0560">Oxidoreductase</keyword>
<reference evidence="8" key="1">
    <citation type="submission" date="2025-08" db="UniProtKB">
        <authorList>
            <consortium name="RefSeq"/>
        </authorList>
    </citation>
    <scope>IDENTIFICATION</scope>
</reference>
<evidence type="ECO:0000256" key="4">
    <source>
        <dbReference type="ARBA" id="ARBA00012869"/>
    </source>
</evidence>
<dbReference type="Pfam" id="PF01218">
    <property type="entry name" value="Coprogen_oxidas"/>
    <property type="match status" value="1"/>
</dbReference>
<dbReference type="PANTHER" id="PTHR10755:SF0">
    <property type="entry name" value="OXYGEN-DEPENDENT COPROPORPHYRINOGEN-III OXIDASE, MITOCHONDRIAL"/>
    <property type="match status" value="1"/>
</dbReference>
<dbReference type="SUPFAM" id="SSF102886">
    <property type="entry name" value="Coproporphyrinogen III oxidase"/>
    <property type="match status" value="1"/>
</dbReference>
<dbReference type="EC" id="1.3.3.3" evidence="4"/>
<proteinExistence type="inferred from homology"/>
<evidence type="ECO:0000256" key="6">
    <source>
        <dbReference type="ARBA" id="ARBA00023244"/>
    </source>
</evidence>
<keyword evidence="7" id="KW-1185">Reference proteome</keyword>
<comment type="similarity">
    <text evidence="2">Belongs to the aerobic coproporphyrinogen-III oxidase family.</text>
</comment>
<keyword evidence="6" id="KW-0627">Porphyrin biosynthesis</keyword>
<dbReference type="PANTHER" id="PTHR10755">
    <property type="entry name" value="COPROPORPHYRINOGEN III OXIDASE, MITOCHONDRIAL"/>
    <property type="match status" value="1"/>
</dbReference>
<dbReference type="PIRSF" id="PIRSF000166">
    <property type="entry name" value="Coproporphyri_ox"/>
    <property type="match status" value="1"/>
</dbReference>
<comment type="subunit">
    <text evidence="3">Homodimer.</text>
</comment>
<evidence type="ECO:0000256" key="5">
    <source>
        <dbReference type="ARBA" id="ARBA00023002"/>
    </source>
</evidence>
<evidence type="ECO:0000313" key="8">
    <source>
        <dbReference type="RefSeq" id="XP_065664030.1"/>
    </source>
</evidence>
<protein>
    <recommendedName>
        <fullName evidence="4">coproporphyrinogen oxidase</fullName>
        <ecNumber evidence="4">1.3.3.3</ecNumber>
    </recommendedName>
</protein>
<name>A0ABM4CQ91_HYDVU</name>
<evidence type="ECO:0000256" key="3">
    <source>
        <dbReference type="ARBA" id="ARBA00011738"/>
    </source>
</evidence>
<dbReference type="PRINTS" id="PR00073">
    <property type="entry name" value="COPRGNOXDASE"/>
</dbReference>
<dbReference type="InterPro" id="IPR036406">
    <property type="entry name" value="Coprogen_oxidase_aer_sf"/>
</dbReference>
<organism evidence="7 8">
    <name type="scientific">Hydra vulgaris</name>
    <name type="common">Hydra</name>
    <name type="synonym">Hydra attenuata</name>
    <dbReference type="NCBI Taxonomy" id="6087"/>
    <lineage>
        <taxon>Eukaryota</taxon>
        <taxon>Metazoa</taxon>
        <taxon>Cnidaria</taxon>
        <taxon>Hydrozoa</taxon>
        <taxon>Hydroidolina</taxon>
        <taxon>Anthoathecata</taxon>
        <taxon>Aplanulata</taxon>
        <taxon>Hydridae</taxon>
        <taxon>Hydra</taxon>
    </lineage>
</organism>
<dbReference type="Proteomes" id="UP001652625">
    <property type="component" value="Chromosome 10"/>
</dbReference>
<dbReference type="NCBIfam" id="NF003727">
    <property type="entry name" value="PRK05330.1"/>
    <property type="match status" value="1"/>
</dbReference>
<gene>
    <name evidence="8" type="primary">LOC100213358</name>
</gene>
<accession>A0ABM4CQ91</accession>
<dbReference type="GeneID" id="100213358"/>
<dbReference type="RefSeq" id="XP_065664030.1">
    <property type="nucleotide sequence ID" value="XM_065807958.1"/>
</dbReference>
<sequence length="340" mass="39490">MDEMNEFLEKIQMLTLNDFTAETITPLEKLKEENNMKSKMELYVTNLQSIVVNKLQSFEPTKKFKVDRWKREQGGGGITIVLQDGIVFEKAAVNISVVWGDMHEDQIKSMKSKGRDLKVEGKNRYFATGISSVIHPCNPFIPSLHFNYRYFEVVNESGHHTWWFGGGMDLTPNYLNEKDASHFHKTLKMACDKHNSLYYPKFKKWADDYFFNKHRGEARGVGGTFFDDFDEGSIDDCFAFVVSCGYSVLPSYVPLIEEHKDKSFSSRHRDWQLMRRGRYVEFNLVYDRGTQFGLATPGARIESILVSMPLIAKWEYCPELEHGDEEAKLIKVLKEPKEWI</sequence>